<feature type="transmembrane region" description="Helical" evidence="1">
    <location>
        <begin position="7"/>
        <end position="25"/>
    </location>
</feature>
<organism evidence="3 4">
    <name type="scientific">Natribacillus halophilus</name>
    <dbReference type="NCBI Taxonomy" id="549003"/>
    <lineage>
        <taxon>Bacteria</taxon>
        <taxon>Bacillati</taxon>
        <taxon>Bacillota</taxon>
        <taxon>Bacilli</taxon>
        <taxon>Bacillales</taxon>
        <taxon>Bacillaceae</taxon>
        <taxon>Natribacillus</taxon>
    </lineage>
</organism>
<feature type="domain" description="Regulatory protein YycH" evidence="2">
    <location>
        <begin position="3"/>
        <end position="444"/>
    </location>
</feature>
<evidence type="ECO:0000313" key="4">
    <source>
        <dbReference type="Proteomes" id="UP000198853"/>
    </source>
</evidence>
<reference evidence="3 4" key="1">
    <citation type="submission" date="2016-10" db="EMBL/GenBank/DDBJ databases">
        <authorList>
            <person name="de Groot N.N."/>
        </authorList>
    </citation>
    <scope>NUCLEOTIDE SEQUENCE [LARGE SCALE GENOMIC DNA]</scope>
    <source>
        <strain evidence="3 4">DSM 21771</strain>
    </source>
</reference>
<evidence type="ECO:0000313" key="3">
    <source>
        <dbReference type="EMBL" id="SDI49266.1"/>
    </source>
</evidence>
<keyword evidence="1" id="KW-1133">Transmembrane helix</keyword>
<keyword evidence="1" id="KW-0812">Transmembrane</keyword>
<protein>
    <submittedName>
        <fullName evidence="3">Two-component signal transduction system YycFG, regulatory protein YycH</fullName>
    </submittedName>
</protein>
<evidence type="ECO:0000259" key="2">
    <source>
        <dbReference type="Pfam" id="PF07435"/>
    </source>
</evidence>
<dbReference type="CDD" id="cd15787">
    <property type="entry name" value="YycH_N"/>
    <property type="match status" value="1"/>
</dbReference>
<dbReference type="Proteomes" id="UP000198853">
    <property type="component" value="Unassembled WGS sequence"/>
</dbReference>
<dbReference type="Gene3D" id="3.30.310.160">
    <property type="entry name" value="YycH protein, domain 2"/>
    <property type="match status" value="1"/>
</dbReference>
<proteinExistence type="predicted"/>
<keyword evidence="1" id="KW-0472">Membrane</keyword>
<dbReference type="AlphaFoldDB" id="A0A1G8L0T1"/>
<dbReference type="EMBL" id="FNEN01000002">
    <property type="protein sequence ID" value="SDI49266.1"/>
    <property type="molecule type" value="Genomic_DNA"/>
</dbReference>
<dbReference type="InterPro" id="IPR009996">
    <property type="entry name" value="YycH"/>
</dbReference>
<dbReference type="Gene3D" id="3.10.450.310">
    <property type="match status" value="1"/>
</dbReference>
<sequence>MIEQIKSVILSILIISSLILTWQVWTYQPDLEALEDESVEESEPLADQVEMNEVIAPVAMTFHRNNEPWMSTADDEDFIDEVMEDLLSSSWGDFEMLEDIDQEQIYEGQEDKIELILPTEIPLQLIDDFLEDDEVLLEEYEDTFTFERVLIAEEGENVRVQFVSFEEQQVLEGYVDMATVQFQEYMDHMDDSSVYYAVEEHVGDYDGPLQKPVYLPSESVTYPSLQYRSIDINEEMLLPYLFGDPESLLNAEEETVGEEELYYSSDRQMRVSSLGNFIEYDYPQNQTSANSDDDIIRSAYEFVNAHGGFTNSYQLYDWNVSGESEFAQFRMMVEGLPVLDTGSSPHDYASIDVVQENSEISGYDRPAFSFNDQEPYDENTEELPDGETVLAAVDENDHLQMSDIQDIRIGYDMERVDTFVEITPHWYARSDDSWYRLDADDREEEINGLE</sequence>
<dbReference type="Pfam" id="PF07435">
    <property type="entry name" value="YycH"/>
    <property type="match status" value="1"/>
</dbReference>
<dbReference type="InterPro" id="IPR042274">
    <property type="entry name" value="YycH/YycI_2"/>
</dbReference>
<evidence type="ECO:0000256" key="1">
    <source>
        <dbReference type="SAM" id="Phobius"/>
    </source>
</evidence>
<keyword evidence="4" id="KW-1185">Reference proteome</keyword>
<dbReference type="RefSeq" id="WP_176764597.1">
    <property type="nucleotide sequence ID" value="NZ_FNEN01000002.1"/>
</dbReference>
<gene>
    <name evidence="3" type="ORF">SAMN04488123_102419</name>
</gene>
<accession>A0A1G8L0T1</accession>
<name>A0A1G8L0T1_9BACI</name>